<evidence type="ECO:0000256" key="8">
    <source>
        <dbReference type="ARBA" id="ARBA00023242"/>
    </source>
</evidence>
<dbReference type="InterPro" id="IPR012476">
    <property type="entry name" value="GLE1"/>
</dbReference>
<dbReference type="Gene3D" id="1.25.40.510">
    <property type="entry name" value="GLE1-like"/>
    <property type="match status" value="1"/>
</dbReference>
<dbReference type="Pfam" id="PF07817">
    <property type="entry name" value="GLE1"/>
    <property type="match status" value="1"/>
</dbReference>
<evidence type="ECO:0000313" key="13">
    <source>
        <dbReference type="Proteomes" id="UP000790833"/>
    </source>
</evidence>
<dbReference type="OrthoDB" id="420884at2759"/>
<keyword evidence="6" id="KW-0811">Translocation</keyword>
<keyword evidence="4" id="KW-0509">mRNA transport</keyword>
<evidence type="ECO:0000256" key="1">
    <source>
        <dbReference type="ARBA" id="ARBA00004567"/>
    </source>
</evidence>
<dbReference type="RefSeq" id="XP_043048289.1">
    <property type="nucleotide sequence ID" value="XM_043192317.1"/>
</dbReference>
<comment type="similarity">
    <text evidence="2">Belongs to the GLE1 family.</text>
</comment>
<dbReference type="EMBL" id="JAHMUF010000016">
    <property type="protein sequence ID" value="KAG7192739.1"/>
    <property type="molecule type" value="Genomic_DNA"/>
</dbReference>
<dbReference type="GO" id="GO:0000822">
    <property type="term" value="F:inositol hexakisphosphate binding"/>
    <property type="evidence" value="ECO:0007669"/>
    <property type="project" value="TreeGrafter"/>
</dbReference>
<feature type="region of interest" description="Disordered" evidence="11">
    <location>
        <begin position="120"/>
        <end position="141"/>
    </location>
</feature>
<gene>
    <name evidence="12" type="ORF">KQ657_001522</name>
</gene>
<dbReference type="GO" id="GO:0044614">
    <property type="term" value="C:nuclear pore cytoplasmic filaments"/>
    <property type="evidence" value="ECO:0007669"/>
    <property type="project" value="TreeGrafter"/>
</dbReference>
<keyword evidence="5" id="KW-0653">Protein transport</keyword>
<evidence type="ECO:0000256" key="2">
    <source>
        <dbReference type="ARBA" id="ARBA00011056"/>
    </source>
</evidence>
<dbReference type="GO" id="GO:0005543">
    <property type="term" value="F:phospholipid binding"/>
    <property type="evidence" value="ECO:0007669"/>
    <property type="project" value="TreeGrafter"/>
</dbReference>
<reference evidence="12" key="1">
    <citation type="submission" date="2021-03" db="EMBL/GenBank/DDBJ databases">
        <authorList>
            <person name="Palmer J.M."/>
        </authorList>
    </citation>
    <scope>NUCLEOTIDE SEQUENCE</scope>
    <source>
        <strain evidence="12">ARV_011</strain>
    </source>
</reference>
<dbReference type="GO" id="GO:0016973">
    <property type="term" value="P:poly(A)+ mRNA export from nucleus"/>
    <property type="evidence" value="ECO:0007669"/>
    <property type="project" value="InterPro"/>
</dbReference>
<organism evidence="12 13">
    <name type="scientific">Scheffersomyces spartinae</name>
    <dbReference type="NCBI Taxonomy" id="45513"/>
    <lineage>
        <taxon>Eukaryota</taxon>
        <taxon>Fungi</taxon>
        <taxon>Dikarya</taxon>
        <taxon>Ascomycota</taxon>
        <taxon>Saccharomycotina</taxon>
        <taxon>Pichiomycetes</taxon>
        <taxon>Debaryomycetaceae</taxon>
        <taxon>Scheffersomyces</taxon>
    </lineage>
</organism>
<accession>A0A9P7V7K9</accession>
<comment type="caution">
    <text evidence="12">The sequence shown here is derived from an EMBL/GenBank/DDBJ whole genome shotgun (WGS) entry which is preliminary data.</text>
</comment>
<dbReference type="GeneID" id="66114896"/>
<evidence type="ECO:0000256" key="10">
    <source>
        <dbReference type="ARBA" id="ARBA00029983"/>
    </source>
</evidence>
<name>A0A9P7V7K9_9ASCO</name>
<evidence type="ECO:0000256" key="9">
    <source>
        <dbReference type="ARBA" id="ARBA00026227"/>
    </source>
</evidence>
<dbReference type="InterPro" id="IPR038506">
    <property type="entry name" value="GLE1-like_sf"/>
</dbReference>
<dbReference type="GO" id="GO:0015031">
    <property type="term" value="P:protein transport"/>
    <property type="evidence" value="ECO:0007669"/>
    <property type="project" value="UniProtKB-KW"/>
</dbReference>
<protein>
    <recommendedName>
        <fullName evidence="9">mRNA export factor GLE1</fullName>
    </recommendedName>
    <alternativeName>
        <fullName evidence="10">Nucleoporin GLE1</fullName>
    </alternativeName>
</protein>
<keyword evidence="8" id="KW-0539">Nucleus</keyword>
<evidence type="ECO:0000256" key="7">
    <source>
        <dbReference type="ARBA" id="ARBA00023132"/>
    </source>
</evidence>
<keyword evidence="7" id="KW-0906">Nuclear pore complex</keyword>
<dbReference type="Proteomes" id="UP000790833">
    <property type="component" value="Unassembled WGS sequence"/>
</dbReference>
<dbReference type="PANTHER" id="PTHR12960">
    <property type="entry name" value="GLE-1-RELATED"/>
    <property type="match status" value="1"/>
</dbReference>
<evidence type="ECO:0000256" key="6">
    <source>
        <dbReference type="ARBA" id="ARBA00023010"/>
    </source>
</evidence>
<dbReference type="AlphaFoldDB" id="A0A9P7V7K9"/>
<evidence type="ECO:0000256" key="3">
    <source>
        <dbReference type="ARBA" id="ARBA00022448"/>
    </source>
</evidence>
<evidence type="ECO:0000256" key="4">
    <source>
        <dbReference type="ARBA" id="ARBA00022816"/>
    </source>
</evidence>
<evidence type="ECO:0000313" key="12">
    <source>
        <dbReference type="EMBL" id="KAG7192739.1"/>
    </source>
</evidence>
<keyword evidence="3" id="KW-0813">Transport</keyword>
<keyword evidence="13" id="KW-1185">Reference proteome</keyword>
<dbReference type="GO" id="GO:0005737">
    <property type="term" value="C:cytoplasm"/>
    <property type="evidence" value="ECO:0007669"/>
    <property type="project" value="TreeGrafter"/>
</dbReference>
<dbReference type="GO" id="GO:0031369">
    <property type="term" value="F:translation initiation factor binding"/>
    <property type="evidence" value="ECO:0007669"/>
    <property type="project" value="TreeGrafter"/>
</dbReference>
<evidence type="ECO:0000256" key="5">
    <source>
        <dbReference type="ARBA" id="ARBA00022927"/>
    </source>
</evidence>
<sequence>MRFEVPFNLEVDVICNSQVALSAALDALEKFSPDDLICKRPSPNPFQVFQQEVLSGNNVPRSFESDGYDDLESTRQTLNHFNRELQDVLQDQFSSKLQLQNDQVDTLIAQELERRQIEAERVRRAEEERKRKEEERKRQEQLELERKRKLELEAKRKAEEEKQRAECERKAKEEAEKQRQAEEAKKKAEEAKVKAEKDRQTKLALANQNKSITNYDSIAEKFAKYKQDIKDIKENVKVSMANNPPLTKLVNPYKRKLNAKFGQLSNSLAQWQAVQGVIHEVLEMASQAPDQLVFKWLLNFVAKAIIDQAETEVVTSPNMAVPLGMLAMKLLLSFPQLEYYLTARFVKKCPYILGYNCSIDTENGRYNMGWKRRDQNWEDEVKYEERVSGIASVWAVMTTLAPKDLSSEFWFYSMSNCWSFVARLLNLDSSLLLSTHFSIAANWWEAGAEHFANTYGKQAHKLLITLLTEWPLSVSNQKFAGAARLLIIGEEFMKTGKFEKLKPMEQ</sequence>
<comment type="subcellular location">
    <subcellularLocation>
        <location evidence="1">Nucleus</location>
        <location evidence="1">Nuclear pore complex</location>
    </subcellularLocation>
</comment>
<feature type="region of interest" description="Disordered" evidence="11">
    <location>
        <begin position="171"/>
        <end position="194"/>
    </location>
</feature>
<evidence type="ECO:0000256" key="11">
    <source>
        <dbReference type="SAM" id="MobiDB-lite"/>
    </source>
</evidence>
<dbReference type="PANTHER" id="PTHR12960:SF0">
    <property type="entry name" value="MRNA EXPORT FACTOR GLE1"/>
    <property type="match status" value="1"/>
</dbReference>
<proteinExistence type="inferred from homology"/>